<evidence type="ECO:0000259" key="6">
    <source>
        <dbReference type="Pfam" id="PF02776"/>
    </source>
</evidence>
<feature type="domain" description="Thiamine pyrophosphate enzyme central" evidence="4">
    <location>
        <begin position="199"/>
        <end position="336"/>
    </location>
</feature>
<dbReference type="RefSeq" id="WP_343495199.1">
    <property type="nucleotide sequence ID" value="NZ_JBCPYA010000024.1"/>
</dbReference>
<protein>
    <submittedName>
        <fullName evidence="7">Thiamine pyrophosphate-dependent enzyme</fullName>
    </submittedName>
</protein>
<dbReference type="SUPFAM" id="SSF52467">
    <property type="entry name" value="DHS-like NAD/FAD-binding domain"/>
    <property type="match status" value="1"/>
</dbReference>
<accession>A0ABU9WT94</accession>
<dbReference type="Gene3D" id="3.40.50.970">
    <property type="match status" value="2"/>
</dbReference>
<gene>
    <name evidence="7" type="ORF">VOI36_35850</name>
</gene>
<dbReference type="Pfam" id="PF02776">
    <property type="entry name" value="TPP_enzyme_N"/>
    <property type="match status" value="1"/>
</dbReference>
<dbReference type="InterPro" id="IPR045229">
    <property type="entry name" value="TPP_enz"/>
</dbReference>
<dbReference type="CDD" id="cd00568">
    <property type="entry name" value="TPP_enzymes"/>
    <property type="match status" value="1"/>
</dbReference>
<dbReference type="InterPro" id="IPR012001">
    <property type="entry name" value="Thiamin_PyroP_enz_TPP-bd_dom"/>
</dbReference>
<feature type="domain" description="Thiamine pyrophosphate enzyme TPP-binding" evidence="5">
    <location>
        <begin position="393"/>
        <end position="539"/>
    </location>
</feature>
<keyword evidence="8" id="KW-1185">Reference proteome</keyword>
<name>A0ABU9WT94_9BURK</name>
<dbReference type="NCBIfam" id="NF006052">
    <property type="entry name" value="PRK08199.1"/>
    <property type="match status" value="1"/>
</dbReference>
<dbReference type="InterPro" id="IPR029061">
    <property type="entry name" value="THDP-binding"/>
</dbReference>
<evidence type="ECO:0000256" key="3">
    <source>
        <dbReference type="RuleBase" id="RU362132"/>
    </source>
</evidence>
<evidence type="ECO:0000259" key="4">
    <source>
        <dbReference type="Pfam" id="PF00205"/>
    </source>
</evidence>
<dbReference type="SUPFAM" id="SSF52518">
    <property type="entry name" value="Thiamin diphosphate-binding fold (THDP-binding)"/>
    <property type="match status" value="2"/>
</dbReference>
<proteinExistence type="inferred from homology"/>
<evidence type="ECO:0000256" key="1">
    <source>
        <dbReference type="ARBA" id="ARBA00007812"/>
    </source>
</evidence>
<dbReference type="Pfam" id="PF00205">
    <property type="entry name" value="TPP_enzyme_M"/>
    <property type="match status" value="1"/>
</dbReference>
<evidence type="ECO:0000259" key="5">
    <source>
        <dbReference type="Pfam" id="PF02775"/>
    </source>
</evidence>
<dbReference type="PANTHER" id="PTHR18968">
    <property type="entry name" value="THIAMINE PYROPHOSPHATE ENZYMES"/>
    <property type="match status" value="1"/>
</dbReference>
<dbReference type="Gene3D" id="3.40.50.1220">
    <property type="entry name" value="TPP-binding domain"/>
    <property type="match status" value="1"/>
</dbReference>
<dbReference type="InterPro" id="IPR011766">
    <property type="entry name" value="TPP_enzyme_TPP-bd"/>
</dbReference>
<dbReference type="Proteomes" id="UP001466933">
    <property type="component" value="Unassembled WGS sequence"/>
</dbReference>
<sequence>MSHPNSSTTFSVGQAVVKSIVEHGVQRAFCVPGESYLAILEAIREQGDAFDLVVCRHEGGAAYMAEAAGRITGKPGICMVTRGPGACNAAIGVHTAQHEGTPMILLVGDVTRGTKGQFAFQDVDLHRLYGGMAKEVLEILEPDDVHDVMDRAFRIATTGRPGPVVIGVPEDVQFDEAPSREPVDLAKQGDATKADLDMTQVVDRLSAAQRPLIVVGGTGWTKQASLQLARLAERLGVPVASTFRRHDLLDNRSESYVGSIGIFTSTALSDYLATADLVISISGTFGEIETARYKRMVTPSPSRYLVHVARDEAEFDSAVVPNLTIVSDAQNFCNALDRQILTPNSSWARQLQTLRSSYLAYSEPVDFGNHINPGSAVSALAQRLPDHTMVTLGAGNYTHFVLRHHPFRELNTLLAPICAPMGYSIPAAIAAALQCPAQEVLAYAGDGCFLMNAQELVIAVKRRLKLTVVLMNNGIYGSIRMHQEFRYPGRAIATDLDNPDFVQFATSMGIPACRIDDPRDLPEAWQKMRLSTEGPVFIEMSTDPAIINTERLLEFR</sequence>
<keyword evidence="2 3" id="KW-0786">Thiamine pyrophosphate</keyword>
<dbReference type="Pfam" id="PF02775">
    <property type="entry name" value="TPP_enzyme_C"/>
    <property type="match status" value="1"/>
</dbReference>
<evidence type="ECO:0000256" key="2">
    <source>
        <dbReference type="ARBA" id="ARBA00023052"/>
    </source>
</evidence>
<evidence type="ECO:0000313" key="7">
    <source>
        <dbReference type="EMBL" id="MEN2475282.1"/>
    </source>
</evidence>
<dbReference type="PANTHER" id="PTHR18968:SF120">
    <property type="entry name" value="ACETOLACTATE SYNTHASE LARGE SUBUNIT"/>
    <property type="match status" value="1"/>
</dbReference>
<comment type="caution">
    <text evidence="7">The sequence shown here is derived from an EMBL/GenBank/DDBJ whole genome shotgun (WGS) entry which is preliminary data.</text>
</comment>
<dbReference type="InterPro" id="IPR029035">
    <property type="entry name" value="DHS-like_NAD/FAD-binding_dom"/>
</dbReference>
<comment type="similarity">
    <text evidence="1 3">Belongs to the TPP enzyme family.</text>
</comment>
<organism evidence="7 8">
    <name type="scientific">Burkholderia theae</name>
    <dbReference type="NCBI Taxonomy" id="3143496"/>
    <lineage>
        <taxon>Bacteria</taxon>
        <taxon>Pseudomonadati</taxon>
        <taxon>Pseudomonadota</taxon>
        <taxon>Betaproteobacteria</taxon>
        <taxon>Burkholderiales</taxon>
        <taxon>Burkholderiaceae</taxon>
        <taxon>Burkholderia</taxon>
    </lineage>
</organism>
<dbReference type="CDD" id="cd07035">
    <property type="entry name" value="TPP_PYR_POX_like"/>
    <property type="match status" value="1"/>
</dbReference>
<dbReference type="EMBL" id="JBCPYA010000024">
    <property type="protein sequence ID" value="MEN2475282.1"/>
    <property type="molecule type" value="Genomic_DNA"/>
</dbReference>
<dbReference type="InterPro" id="IPR012000">
    <property type="entry name" value="Thiamin_PyroP_enz_cen_dom"/>
</dbReference>
<feature type="domain" description="Thiamine pyrophosphate enzyme N-terminal TPP-binding" evidence="6">
    <location>
        <begin position="11"/>
        <end position="124"/>
    </location>
</feature>
<reference evidence="7 8" key="1">
    <citation type="submission" date="2024-05" db="EMBL/GenBank/DDBJ databases">
        <title>Burkholderia sp. Nov. a novel bacteria isolated from rhizosphere soil of Camellia sinensis.</title>
        <authorList>
            <person name="Dong Y."/>
        </authorList>
    </citation>
    <scope>NUCLEOTIDE SEQUENCE [LARGE SCALE GENOMIC DNA]</scope>
    <source>
        <strain evidence="7 8">GS2Y</strain>
    </source>
</reference>
<evidence type="ECO:0000313" key="8">
    <source>
        <dbReference type="Proteomes" id="UP001466933"/>
    </source>
</evidence>